<dbReference type="AlphaFoldDB" id="A0A8W7PSK6"/>
<name>A0A8W7PSK6_ANOCL</name>
<dbReference type="Pfam" id="PF13561">
    <property type="entry name" value="adh_short_C2"/>
    <property type="match status" value="1"/>
</dbReference>
<proteinExistence type="predicted"/>
<dbReference type="PANTHER" id="PTHR43975">
    <property type="entry name" value="ZGC:101858"/>
    <property type="match status" value="1"/>
</dbReference>
<evidence type="ECO:0000313" key="3">
    <source>
        <dbReference type="EnsemblMetazoa" id="ACOM036855-PA.1"/>
    </source>
</evidence>
<dbReference type="PRINTS" id="PR00081">
    <property type="entry name" value="GDHRDH"/>
</dbReference>
<dbReference type="InterPro" id="IPR002347">
    <property type="entry name" value="SDR_fam"/>
</dbReference>
<protein>
    <recommendedName>
        <fullName evidence="2">Ketoreductase domain-containing protein</fullName>
    </recommendedName>
</protein>
<dbReference type="InterPro" id="IPR036291">
    <property type="entry name" value="NAD(P)-bd_dom_sf"/>
</dbReference>
<dbReference type="FunFam" id="3.40.50.720:FF:000084">
    <property type="entry name" value="Short-chain dehydrogenase reductase"/>
    <property type="match status" value="1"/>
</dbReference>
<evidence type="ECO:0000259" key="2">
    <source>
        <dbReference type="SMART" id="SM00822"/>
    </source>
</evidence>
<dbReference type="PRINTS" id="PR00080">
    <property type="entry name" value="SDRFAMILY"/>
</dbReference>
<dbReference type="GO" id="GO:0006629">
    <property type="term" value="P:lipid metabolic process"/>
    <property type="evidence" value="ECO:0007669"/>
    <property type="project" value="UniProtKB-ARBA"/>
</dbReference>
<dbReference type="SUPFAM" id="SSF51735">
    <property type="entry name" value="NAD(P)-binding Rossmann-fold domains"/>
    <property type="match status" value="1"/>
</dbReference>
<dbReference type="EnsemblMetazoa" id="ACOM036855-RA">
    <property type="protein sequence ID" value="ACOM036855-PA.1"/>
    <property type="gene ID" value="ACOM036855"/>
</dbReference>
<keyword evidence="1" id="KW-0560">Oxidoreductase</keyword>
<dbReference type="SMART" id="SM00822">
    <property type="entry name" value="PKS_KR"/>
    <property type="match status" value="1"/>
</dbReference>
<dbReference type="NCBIfam" id="NF005559">
    <property type="entry name" value="PRK07231.1"/>
    <property type="match status" value="1"/>
</dbReference>
<dbReference type="VEuPathDB" id="VectorBase:ACON2_033818"/>
<feature type="domain" description="Ketoreductase" evidence="2">
    <location>
        <begin position="46"/>
        <end position="230"/>
    </location>
</feature>
<reference evidence="3" key="1">
    <citation type="submission" date="2022-08" db="UniProtKB">
        <authorList>
            <consortium name="EnsemblMetazoa"/>
        </authorList>
    </citation>
    <scope>IDENTIFICATION</scope>
</reference>
<organism evidence="3">
    <name type="scientific">Anopheles coluzzii</name>
    <name type="common">African malaria mosquito</name>
    <dbReference type="NCBI Taxonomy" id="1518534"/>
    <lineage>
        <taxon>Eukaryota</taxon>
        <taxon>Metazoa</taxon>
        <taxon>Ecdysozoa</taxon>
        <taxon>Arthropoda</taxon>
        <taxon>Hexapoda</taxon>
        <taxon>Insecta</taxon>
        <taxon>Pterygota</taxon>
        <taxon>Neoptera</taxon>
        <taxon>Endopterygota</taxon>
        <taxon>Diptera</taxon>
        <taxon>Nematocera</taxon>
        <taxon>Culicoidea</taxon>
        <taxon>Culicidae</taxon>
        <taxon>Anophelinae</taxon>
        <taxon>Anopheles</taxon>
    </lineage>
</organism>
<dbReference type="GO" id="GO:0016491">
    <property type="term" value="F:oxidoreductase activity"/>
    <property type="evidence" value="ECO:0007669"/>
    <property type="project" value="UniProtKB-KW"/>
</dbReference>
<dbReference type="InterPro" id="IPR020904">
    <property type="entry name" value="Sc_DH/Rdtase_CS"/>
</dbReference>
<dbReference type="Proteomes" id="UP000075882">
    <property type="component" value="Unassembled WGS sequence"/>
</dbReference>
<dbReference type="Gene3D" id="3.40.50.720">
    <property type="entry name" value="NAD(P)-binding Rossmann-like Domain"/>
    <property type="match status" value="1"/>
</dbReference>
<evidence type="ECO:0000256" key="1">
    <source>
        <dbReference type="ARBA" id="ARBA00023002"/>
    </source>
</evidence>
<sequence>NWENISTTIGKDKKPPAAGVIDKTQLHRDINRSAPCLTSAMDFTGKVVLITGASSGIGEGTAIYFAKFGASLALTGRNEANLKKVGDACEAQSKSKPLLIVADVTKEEDNKRVLDEIVAKYGKLDVLVNNAGILGNGSIENTSLQQYDELMNTNVRGVYHLTMLAVPLLIETKGNIVNLSSVAGNRSFPGILAYSMSKAAIDQFTRCTALELAPKQVRVNAVNPGVIITDIHKRGGMDEESYAAFLKKCEQTHALGRPGVAEEVASTIAFLASDGASFITGVTLNVDGGRHAMCPR</sequence>
<dbReference type="InterPro" id="IPR057326">
    <property type="entry name" value="KR_dom"/>
</dbReference>
<dbReference type="PROSITE" id="PS00061">
    <property type="entry name" value="ADH_SHORT"/>
    <property type="match status" value="1"/>
</dbReference>
<dbReference type="PANTHER" id="PTHR43975:SF2">
    <property type="entry name" value="EG:BACR7A4.14 PROTEIN-RELATED"/>
    <property type="match status" value="1"/>
</dbReference>
<accession>A0A8W7PSK6</accession>